<evidence type="ECO:0000256" key="3">
    <source>
        <dbReference type="PIRSR" id="PIRSR001365-1"/>
    </source>
</evidence>
<dbReference type="PIRSF" id="PIRSF001365">
    <property type="entry name" value="DHDPS"/>
    <property type="match status" value="1"/>
</dbReference>
<evidence type="ECO:0000256" key="4">
    <source>
        <dbReference type="PIRSR" id="PIRSR001365-2"/>
    </source>
</evidence>
<dbReference type="Proteomes" id="UP000242682">
    <property type="component" value="Unassembled WGS sequence"/>
</dbReference>
<reference evidence="5 6" key="1">
    <citation type="submission" date="2018-03" db="EMBL/GenBank/DDBJ databases">
        <title>Genomic Encyclopedia of Type Strains, Phase III (KMG-III): the genomes of soil and plant-associated and newly described type strains.</title>
        <authorList>
            <person name="Whitman W."/>
        </authorList>
    </citation>
    <scope>NUCLEOTIDE SEQUENCE [LARGE SCALE GENOMIC DNA]</scope>
    <source>
        <strain evidence="5 6">CGMCC 1.12259</strain>
    </source>
</reference>
<dbReference type="SMART" id="SM01130">
    <property type="entry name" value="DHDPS"/>
    <property type="match status" value="1"/>
</dbReference>
<dbReference type="Pfam" id="PF00701">
    <property type="entry name" value="DHDPS"/>
    <property type="match status" value="1"/>
</dbReference>
<dbReference type="EMBL" id="PYAT01000004">
    <property type="protein sequence ID" value="PSL40731.1"/>
    <property type="molecule type" value="Genomic_DNA"/>
</dbReference>
<accession>A0A2P8H3D7</accession>
<dbReference type="GO" id="GO:0008840">
    <property type="term" value="F:4-hydroxy-tetrahydrodipicolinate synthase activity"/>
    <property type="evidence" value="ECO:0007669"/>
    <property type="project" value="TreeGrafter"/>
</dbReference>
<evidence type="ECO:0000313" key="6">
    <source>
        <dbReference type="Proteomes" id="UP000242682"/>
    </source>
</evidence>
<evidence type="ECO:0000256" key="1">
    <source>
        <dbReference type="ARBA" id="ARBA00023239"/>
    </source>
</evidence>
<proteinExistence type="inferred from homology"/>
<dbReference type="PANTHER" id="PTHR12128:SF19">
    <property type="entry name" value="5-DEHYDRO-4-DEOXYGLUCARATE DEHYDRATASE 2-RELATED"/>
    <property type="match status" value="1"/>
</dbReference>
<dbReference type="InterPro" id="IPR002220">
    <property type="entry name" value="DapA-like"/>
</dbReference>
<keyword evidence="6" id="KW-1185">Reference proteome</keyword>
<dbReference type="SUPFAM" id="SSF51569">
    <property type="entry name" value="Aldolase"/>
    <property type="match status" value="1"/>
</dbReference>
<dbReference type="CDD" id="cd00408">
    <property type="entry name" value="DHDPS-like"/>
    <property type="match status" value="1"/>
</dbReference>
<dbReference type="AlphaFoldDB" id="A0A2P8H3D7"/>
<comment type="caution">
    <text evidence="5">The sequence shown here is derived from an EMBL/GenBank/DDBJ whole genome shotgun (WGS) entry which is preliminary data.</text>
</comment>
<gene>
    <name evidence="5" type="ORF">B0H99_104193</name>
</gene>
<name>A0A2P8H3D7_9BACL</name>
<protein>
    <submittedName>
        <fullName evidence="5">4-hydroxy-tetrahydrodipicolinate synthase</fullName>
    </submittedName>
</protein>
<sequence>MDYKRFSKELETISGISLTPFKEGTKEIDWDALKENIEFLIANGVEVIVPCGNTSEFYALTIEEAKEEVKRVVEIVNGRAKVVAGIGYSMKTAIELGKDAEQVGADAVMIHMPVHPYITNEGLTDYFRGIIEALNIPSLIYFKDSSISDTVIKQLASLDKLVGIKYAINDLPRFAKIVAEVPAEENNLTWICGTAEKWAPFFFNAGAKGFTSGLVNLYPQKSFELLTALQEGDQETVWKLWREVLPFEDLRAKYNNGNNVVVIKEAMELAGLRAGVTREPVGPLDATDRQAVMDLLEAWGFELKSENMISKG</sequence>
<comment type="similarity">
    <text evidence="2">Belongs to the DapA family.</text>
</comment>
<feature type="active site" description="Proton donor/acceptor" evidence="3">
    <location>
        <position position="141"/>
    </location>
</feature>
<dbReference type="OrthoDB" id="9782828at2"/>
<organism evidence="5 6">
    <name type="scientific">Planomicrobium soli</name>
    <dbReference type="NCBI Taxonomy" id="1176648"/>
    <lineage>
        <taxon>Bacteria</taxon>
        <taxon>Bacillati</taxon>
        <taxon>Bacillota</taxon>
        <taxon>Bacilli</taxon>
        <taxon>Bacillales</taxon>
        <taxon>Caryophanaceae</taxon>
        <taxon>Planomicrobium</taxon>
    </lineage>
</organism>
<dbReference type="Gene3D" id="3.20.20.70">
    <property type="entry name" value="Aldolase class I"/>
    <property type="match status" value="1"/>
</dbReference>
<evidence type="ECO:0000313" key="5">
    <source>
        <dbReference type="EMBL" id="PSL40731.1"/>
    </source>
</evidence>
<feature type="active site" description="Schiff-base intermediate with substrate" evidence="3">
    <location>
        <position position="165"/>
    </location>
</feature>
<feature type="binding site" evidence="4">
    <location>
        <position position="54"/>
    </location>
    <ligand>
        <name>pyruvate</name>
        <dbReference type="ChEBI" id="CHEBI:15361"/>
    </ligand>
</feature>
<dbReference type="InterPro" id="IPR013785">
    <property type="entry name" value="Aldolase_TIM"/>
</dbReference>
<dbReference type="RefSeq" id="WP_106532947.1">
    <property type="nucleotide sequence ID" value="NZ_PYAT01000004.1"/>
</dbReference>
<evidence type="ECO:0000256" key="2">
    <source>
        <dbReference type="PIRNR" id="PIRNR001365"/>
    </source>
</evidence>
<dbReference type="PANTHER" id="PTHR12128">
    <property type="entry name" value="DIHYDRODIPICOLINATE SYNTHASE"/>
    <property type="match status" value="1"/>
</dbReference>
<keyword evidence="1 2" id="KW-0456">Lyase</keyword>